<dbReference type="Proteomes" id="UP001153269">
    <property type="component" value="Unassembled WGS sequence"/>
</dbReference>
<accession>A0A9N7ULJ1</accession>
<dbReference type="AlphaFoldDB" id="A0A9N7ULJ1"/>
<name>A0A9N7ULJ1_PLEPL</name>
<evidence type="ECO:0000313" key="1">
    <source>
        <dbReference type="EMBL" id="CAB1432667.1"/>
    </source>
</evidence>
<organism evidence="1 2">
    <name type="scientific">Pleuronectes platessa</name>
    <name type="common">European plaice</name>
    <dbReference type="NCBI Taxonomy" id="8262"/>
    <lineage>
        <taxon>Eukaryota</taxon>
        <taxon>Metazoa</taxon>
        <taxon>Chordata</taxon>
        <taxon>Craniata</taxon>
        <taxon>Vertebrata</taxon>
        <taxon>Euteleostomi</taxon>
        <taxon>Actinopterygii</taxon>
        <taxon>Neopterygii</taxon>
        <taxon>Teleostei</taxon>
        <taxon>Neoteleostei</taxon>
        <taxon>Acanthomorphata</taxon>
        <taxon>Carangaria</taxon>
        <taxon>Pleuronectiformes</taxon>
        <taxon>Pleuronectoidei</taxon>
        <taxon>Pleuronectidae</taxon>
        <taxon>Pleuronectes</taxon>
    </lineage>
</organism>
<evidence type="ECO:0000313" key="2">
    <source>
        <dbReference type="Proteomes" id="UP001153269"/>
    </source>
</evidence>
<dbReference type="EMBL" id="CADEAL010001460">
    <property type="protein sequence ID" value="CAB1432667.1"/>
    <property type="molecule type" value="Genomic_DNA"/>
</dbReference>
<protein>
    <submittedName>
        <fullName evidence="1">Uncharacterized protein</fullName>
    </submittedName>
</protein>
<gene>
    <name evidence="1" type="ORF">PLEPLA_LOCUS20750</name>
</gene>
<comment type="caution">
    <text evidence="1">The sequence shown here is derived from an EMBL/GenBank/DDBJ whole genome shotgun (WGS) entry which is preliminary data.</text>
</comment>
<keyword evidence="2" id="KW-1185">Reference proteome</keyword>
<reference evidence="1" key="1">
    <citation type="submission" date="2020-03" db="EMBL/GenBank/DDBJ databases">
        <authorList>
            <person name="Weist P."/>
        </authorList>
    </citation>
    <scope>NUCLEOTIDE SEQUENCE</scope>
</reference>
<proteinExistence type="predicted"/>
<sequence>MKCRAKLLLLSRAGLDIESHSAAGGGYFKVERGLLTAAASSKPSFLKDLGMKMAGNDDEGLLTFLKANTPLNNTEGLCLGTNRLSRSIRHLPLFGCDGRRPPGAGRHTNVSSLTFQVALEQDAEAQTALIGQDGLCSSAIICQPVDRLEAVVV</sequence>